<dbReference type="PANTHER" id="PTHR24403">
    <property type="entry name" value="ZINC FINGER PROTEIN"/>
    <property type="match status" value="1"/>
</dbReference>
<dbReference type="InterPro" id="IPR013087">
    <property type="entry name" value="Znf_C2H2_type"/>
</dbReference>
<dbReference type="GO" id="GO:0008270">
    <property type="term" value="F:zinc ion binding"/>
    <property type="evidence" value="ECO:0007669"/>
    <property type="project" value="UniProtKB-KW"/>
</dbReference>
<dbReference type="SMART" id="SM00355">
    <property type="entry name" value="ZnF_C2H2"/>
    <property type="match status" value="5"/>
</dbReference>
<name>A0AAV7ILR7_COTGL</name>
<evidence type="ECO:0000256" key="6">
    <source>
        <dbReference type="SAM" id="MobiDB-lite"/>
    </source>
</evidence>
<dbReference type="Gene3D" id="3.30.160.60">
    <property type="entry name" value="Classic Zinc Finger"/>
    <property type="match status" value="2"/>
</dbReference>
<feature type="compositionally biased region" description="Basic and acidic residues" evidence="6">
    <location>
        <begin position="312"/>
        <end position="323"/>
    </location>
</feature>
<feature type="region of interest" description="Disordered" evidence="6">
    <location>
        <begin position="76"/>
        <end position="99"/>
    </location>
</feature>
<organism evidence="8 9">
    <name type="scientific">Cotesia glomerata</name>
    <name type="common">Lepidopteran parasitic wasp</name>
    <name type="synonym">Apanteles glomeratus</name>
    <dbReference type="NCBI Taxonomy" id="32391"/>
    <lineage>
        <taxon>Eukaryota</taxon>
        <taxon>Metazoa</taxon>
        <taxon>Ecdysozoa</taxon>
        <taxon>Arthropoda</taxon>
        <taxon>Hexapoda</taxon>
        <taxon>Insecta</taxon>
        <taxon>Pterygota</taxon>
        <taxon>Neoptera</taxon>
        <taxon>Endopterygota</taxon>
        <taxon>Hymenoptera</taxon>
        <taxon>Apocrita</taxon>
        <taxon>Ichneumonoidea</taxon>
        <taxon>Braconidae</taxon>
        <taxon>Microgastrinae</taxon>
        <taxon>Cotesia</taxon>
    </lineage>
</organism>
<proteinExistence type="predicted"/>
<feature type="domain" description="C2H2-type" evidence="7">
    <location>
        <begin position="351"/>
        <end position="378"/>
    </location>
</feature>
<evidence type="ECO:0000256" key="3">
    <source>
        <dbReference type="ARBA" id="ARBA00022771"/>
    </source>
</evidence>
<evidence type="ECO:0000259" key="7">
    <source>
        <dbReference type="PROSITE" id="PS50157"/>
    </source>
</evidence>
<evidence type="ECO:0000256" key="5">
    <source>
        <dbReference type="PROSITE-ProRule" id="PRU00042"/>
    </source>
</evidence>
<keyword evidence="2" id="KW-0677">Repeat</keyword>
<evidence type="ECO:0000256" key="4">
    <source>
        <dbReference type="ARBA" id="ARBA00022833"/>
    </source>
</evidence>
<evidence type="ECO:0000313" key="9">
    <source>
        <dbReference type="Proteomes" id="UP000826195"/>
    </source>
</evidence>
<evidence type="ECO:0000313" key="8">
    <source>
        <dbReference type="EMBL" id="KAH0553749.1"/>
    </source>
</evidence>
<keyword evidence="4" id="KW-0862">Zinc</keyword>
<comment type="caution">
    <text evidence="8">The sequence shown here is derived from an EMBL/GenBank/DDBJ whole genome shotgun (WGS) entry which is preliminary data.</text>
</comment>
<dbReference type="GO" id="GO:0010468">
    <property type="term" value="P:regulation of gene expression"/>
    <property type="evidence" value="ECO:0007669"/>
    <property type="project" value="TreeGrafter"/>
</dbReference>
<feature type="region of interest" description="Disordered" evidence="6">
    <location>
        <begin position="200"/>
        <end position="226"/>
    </location>
</feature>
<keyword evidence="1" id="KW-0479">Metal-binding</keyword>
<feature type="region of interest" description="Disordered" evidence="6">
    <location>
        <begin position="312"/>
        <end position="331"/>
    </location>
</feature>
<evidence type="ECO:0000256" key="1">
    <source>
        <dbReference type="ARBA" id="ARBA00022723"/>
    </source>
</evidence>
<dbReference type="InterPro" id="IPR050688">
    <property type="entry name" value="Zinc_finger/UBP_domain"/>
</dbReference>
<dbReference type="Proteomes" id="UP000826195">
    <property type="component" value="Unassembled WGS sequence"/>
</dbReference>
<keyword evidence="3 5" id="KW-0863">Zinc-finger</keyword>
<dbReference type="PROSITE" id="PS50157">
    <property type="entry name" value="ZINC_FINGER_C2H2_2"/>
    <property type="match status" value="2"/>
</dbReference>
<sequence length="408" mass="48128">MVMIFNDLPGREETFPVKEEDDVKQPKIGSIKYACNNPKCNLTFKSERQHNKHSFDCLKNNLQPGEITFDRNAKLRDESKDNKEKIPSKNPVKPVKPKKTSKKIVHRYKIVDGRYSCCKCSRSYKYKQGLSLHMRTECGKEKKFICPFCENYRTYHKHSLRNHNLPPCLTFNRESSRDKHYFDCLEKNLQSEEITLDQSVEFSDESKENEEEIPLKNSTEPVKPKKTSKKIVEFTTMVTIFNDFPGHEETFPVKEEDGLDQLHIKNIKYACYNLKCNLKFKSERQRDKHSFDCWNNNLQPGEITLDQNAKFRDESKDDKEKIPSKNSVKPVKPKKTSKKIVHLYKIVDGRFSCCKCSRSYKYRQGLNSHMRTECGKEKKFICPFCENYRTYHKHSLRNHVNIIHGKEL</sequence>
<dbReference type="AlphaFoldDB" id="A0AAV7ILR7"/>
<dbReference type="PANTHER" id="PTHR24403:SF67">
    <property type="entry name" value="FI01116P-RELATED"/>
    <property type="match status" value="1"/>
</dbReference>
<dbReference type="EMBL" id="JAHXZJ010001119">
    <property type="protein sequence ID" value="KAH0553749.1"/>
    <property type="molecule type" value="Genomic_DNA"/>
</dbReference>
<dbReference type="GO" id="GO:0005634">
    <property type="term" value="C:nucleus"/>
    <property type="evidence" value="ECO:0007669"/>
    <property type="project" value="TreeGrafter"/>
</dbReference>
<gene>
    <name evidence="8" type="ORF">KQX54_003914</name>
</gene>
<protein>
    <recommendedName>
        <fullName evidence="7">C2H2-type domain-containing protein</fullName>
    </recommendedName>
</protein>
<evidence type="ECO:0000256" key="2">
    <source>
        <dbReference type="ARBA" id="ARBA00022737"/>
    </source>
</evidence>
<feature type="compositionally biased region" description="Basic and acidic residues" evidence="6">
    <location>
        <begin position="76"/>
        <end position="87"/>
    </location>
</feature>
<accession>A0AAV7ILR7</accession>
<feature type="domain" description="C2H2-type" evidence="7">
    <location>
        <begin position="115"/>
        <end position="142"/>
    </location>
</feature>
<keyword evidence="9" id="KW-1185">Reference proteome</keyword>
<reference evidence="8 9" key="1">
    <citation type="journal article" date="2021" name="J. Hered.">
        <title>A chromosome-level genome assembly of the parasitoid wasp, Cotesia glomerata (Hymenoptera: Braconidae).</title>
        <authorList>
            <person name="Pinto B.J."/>
            <person name="Weis J.J."/>
            <person name="Gamble T."/>
            <person name="Ode P.J."/>
            <person name="Paul R."/>
            <person name="Zaspel J.M."/>
        </authorList>
    </citation>
    <scope>NUCLEOTIDE SEQUENCE [LARGE SCALE GENOMIC DNA]</scope>
    <source>
        <strain evidence="8">CgM1</strain>
    </source>
</reference>